<feature type="transmembrane region" description="Helical" evidence="5">
    <location>
        <begin position="188"/>
        <end position="209"/>
    </location>
</feature>
<evidence type="ECO:0000256" key="3">
    <source>
        <dbReference type="ARBA" id="ARBA00022989"/>
    </source>
</evidence>
<feature type="transmembrane region" description="Helical" evidence="5">
    <location>
        <begin position="123"/>
        <end position="142"/>
    </location>
</feature>
<keyword evidence="4 5" id="KW-0472">Membrane</keyword>
<dbReference type="AlphaFoldDB" id="A0AAV1B8P2"/>
<reference evidence="7 8" key="1">
    <citation type="submission" date="2023-01" db="EMBL/GenBank/DDBJ databases">
        <authorList>
            <person name="Kreplak J."/>
        </authorList>
    </citation>
    <scope>NUCLEOTIDE SEQUENCE [LARGE SCALE GENOMIC DNA]</scope>
</reference>
<feature type="transmembrane region" description="Helical" evidence="5">
    <location>
        <begin position="215"/>
        <end position="232"/>
    </location>
</feature>
<protein>
    <recommendedName>
        <fullName evidence="6">Sugar phosphate transporter domain-containing protein</fullName>
    </recommendedName>
</protein>
<comment type="subcellular location">
    <subcellularLocation>
        <location evidence="1">Membrane</location>
        <topology evidence="1">Multi-pass membrane protein</topology>
    </subcellularLocation>
</comment>
<evidence type="ECO:0000259" key="6">
    <source>
        <dbReference type="Pfam" id="PF03151"/>
    </source>
</evidence>
<dbReference type="EMBL" id="OX451741">
    <property type="protein sequence ID" value="CAI8618940.1"/>
    <property type="molecule type" value="Genomic_DNA"/>
</dbReference>
<dbReference type="InterPro" id="IPR004853">
    <property type="entry name" value="Sugar_P_trans_dom"/>
</dbReference>
<keyword evidence="8" id="KW-1185">Reference proteome</keyword>
<dbReference type="SUPFAM" id="SSF103481">
    <property type="entry name" value="Multidrug resistance efflux transporter EmrE"/>
    <property type="match status" value="1"/>
</dbReference>
<evidence type="ECO:0000256" key="1">
    <source>
        <dbReference type="ARBA" id="ARBA00004141"/>
    </source>
</evidence>
<dbReference type="Pfam" id="PF03151">
    <property type="entry name" value="TPT"/>
    <property type="match status" value="1"/>
</dbReference>
<feature type="transmembrane region" description="Helical" evidence="5">
    <location>
        <begin position="34"/>
        <end position="55"/>
    </location>
</feature>
<dbReference type="PANTHER" id="PTHR11132">
    <property type="entry name" value="SOLUTE CARRIER FAMILY 35"/>
    <property type="match status" value="1"/>
</dbReference>
<dbReference type="GO" id="GO:0016020">
    <property type="term" value="C:membrane"/>
    <property type="evidence" value="ECO:0007669"/>
    <property type="project" value="UniProtKB-SubCell"/>
</dbReference>
<proteinExistence type="predicted"/>
<evidence type="ECO:0000313" key="8">
    <source>
        <dbReference type="Proteomes" id="UP001157006"/>
    </source>
</evidence>
<sequence>MIKSRSQFFKIATLSIVFCASVVGGNISLRYLAVSFNQAVGATTPFFTAVFAYLATFKREAWITYAALVPVVAGVVIASGGEPGFHVFGFLMCLSATAARAFKSVLQGILLSSEGEKLNSMNLLLYMSPIAVVLLLPAALIMEPNVIDVTLALGKEHKFMGVLLLLNSATAYAANLTNFLVTKHTSALTLQVLGNAKGAVAVVISILIFRNPVTFIGMAGYAVTVMGVVAYGETKRRFR</sequence>
<gene>
    <name evidence="7" type="ORF">VFH_VI147520</name>
</gene>
<evidence type="ECO:0000256" key="5">
    <source>
        <dbReference type="SAM" id="Phobius"/>
    </source>
</evidence>
<dbReference type="InterPro" id="IPR037185">
    <property type="entry name" value="EmrE-like"/>
</dbReference>
<feature type="transmembrane region" description="Helical" evidence="5">
    <location>
        <begin position="62"/>
        <end position="79"/>
    </location>
</feature>
<organism evidence="7 8">
    <name type="scientific">Vicia faba</name>
    <name type="common">Broad bean</name>
    <name type="synonym">Faba vulgaris</name>
    <dbReference type="NCBI Taxonomy" id="3906"/>
    <lineage>
        <taxon>Eukaryota</taxon>
        <taxon>Viridiplantae</taxon>
        <taxon>Streptophyta</taxon>
        <taxon>Embryophyta</taxon>
        <taxon>Tracheophyta</taxon>
        <taxon>Spermatophyta</taxon>
        <taxon>Magnoliopsida</taxon>
        <taxon>eudicotyledons</taxon>
        <taxon>Gunneridae</taxon>
        <taxon>Pentapetalae</taxon>
        <taxon>rosids</taxon>
        <taxon>fabids</taxon>
        <taxon>Fabales</taxon>
        <taxon>Fabaceae</taxon>
        <taxon>Papilionoideae</taxon>
        <taxon>50 kb inversion clade</taxon>
        <taxon>NPAAA clade</taxon>
        <taxon>Hologalegina</taxon>
        <taxon>IRL clade</taxon>
        <taxon>Fabeae</taxon>
        <taxon>Vicia</taxon>
    </lineage>
</organism>
<keyword evidence="2 5" id="KW-0812">Transmembrane</keyword>
<feature type="transmembrane region" description="Helical" evidence="5">
    <location>
        <begin position="162"/>
        <end position="181"/>
    </location>
</feature>
<accession>A0AAV1B8P2</accession>
<evidence type="ECO:0000256" key="4">
    <source>
        <dbReference type="ARBA" id="ARBA00023136"/>
    </source>
</evidence>
<feature type="transmembrane region" description="Helical" evidence="5">
    <location>
        <begin position="85"/>
        <end position="102"/>
    </location>
</feature>
<evidence type="ECO:0000256" key="2">
    <source>
        <dbReference type="ARBA" id="ARBA00022692"/>
    </source>
</evidence>
<keyword evidence="3 5" id="KW-1133">Transmembrane helix</keyword>
<name>A0AAV1B8P2_VICFA</name>
<feature type="domain" description="Sugar phosphate transporter" evidence="6">
    <location>
        <begin position="6"/>
        <end position="231"/>
    </location>
</feature>
<dbReference type="Proteomes" id="UP001157006">
    <property type="component" value="Chromosome 6"/>
</dbReference>
<dbReference type="InterPro" id="IPR050186">
    <property type="entry name" value="TPT_transporter"/>
</dbReference>
<evidence type="ECO:0000313" key="7">
    <source>
        <dbReference type="EMBL" id="CAI8618940.1"/>
    </source>
</evidence>